<name>A0A4Y9EU67_9SPHN</name>
<dbReference type="InterPro" id="IPR002146">
    <property type="entry name" value="ATP_synth_b/b'su_bac/chlpt"/>
</dbReference>
<dbReference type="PANTHER" id="PTHR33445:SF1">
    <property type="entry name" value="ATP SYNTHASE SUBUNIT B"/>
    <property type="match status" value="1"/>
</dbReference>
<evidence type="ECO:0000256" key="10">
    <source>
        <dbReference type="ARBA" id="ARBA00025198"/>
    </source>
</evidence>
<dbReference type="Proteomes" id="UP000297737">
    <property type="component" value="Unassembled WGS sequence"/>
</dbReference>
<evidence type="ECO:0000256" key="12">
    <source>
        <dbReference type="ARBA" id="ARBA00037847"/>
    </source>
</evidence>
<evidence type="ECO:0000313" key="17">
    <source>
        <dbReference type="Proteomes" id="UP000297737"/>
    </source>
</evidence>
<evidence type="ECO:0000256" key="9">
    <source>
        <dbReference type="ARBA" id="ARBA00023310"/>
    </source>
</evidence>
<comment type="subunit">
    <text evidence="13">F-type ATPases have 2 components, F(1) - the catalytic core - and F(0) - the membrane proton channel. F(1) has five subunits: alpha(3), beta(3), gamma(1), delta(1), epsilon(1). F(0) has three main subunits: a(1), b(2) and c(10-14). The alpha and beta chains form an alternating ring which encloses part of the gamma chain. F(1) is attached to F(0) by a central stalk formed by the gamma and epsilon chains, while a peripheral stalk is formed by the delta and b chains.</text>
</comment>
<dbReference type="GO" id="GO:0046961">
    <property type="term" value="F:proton-transporting ATPase activity, rotational mechanism"/>
    <property type="evidence" value="ECO:0007669"/>
    <property type="project" value="TreeGrafter"/>
</dbReference>
<evidence type="ECO:0000313" key="16">
    <source>
        <dbReference type="EMBL" id="TFU06448.1"/>
    </source>
</evidence>
<dbReference type="PANTHER" id="PTHR33445">
    <property type="entry name" value="ATP SYNTHASE SUBUNIT B', CHLOROPLASTIC"/>
    <property type="match status" value="1"/>
</dbReference>
<dbReference type="CDD" id="cd06503">
    <property type="entry name" value="ATP-synt_Fo_b"/>
    <property type="match status" value="1"/>
</dbReference>
<dbReference type="RefSeq" id="WP_135245172.1">
    <property type="nucleotide sequence ID" value="NZ_SIHO01000001.1"/>
</dbReference>
<keyword evidence="9 13" id="KW-0066">ATP synthesis</keyword>
<evidence type="ECO:0000256" key="13">
    <source>
        <dbReference type="HAMAP-Rule" id="MF_01398"/>
    </source>
</evidence>
<keyword evidence="7 13" id="KW-0406">Ion transport</keyword>
<keyword evidence="15" id="KW-0175">Coiled coil</keyword>
<dbReference type="HAMAP" id="MF_01398">
    <property type="entry name" value="ATP_synth_b_bprime"/>
    <property type="match status" value="1"/>
</dbReference>
<comment type="function">
    <text evidence="11">Component of the F(0) channel, it forms part of the peripheral stalk, linking F(1) to F(0). The b'-subunit is a diverged and duplicated form of b found in plants and photosynthetic bacteria.</text>
</comment>
<gene>
    <name evidence="13" type="primary">atpF</name>
    <name evidence="16" type="ORF">EUV02_05545</name>
</gene>
<keyword evidence="3 13" id="KW-0138">CF(0)</keyword>
<protein>
    <recommendedName>
        <fullName evidence="13">ATP synthase subunit b</fullName>
    </recommendedName>
    <alternativeName>
        <fullName evidence="13">ATP synthase F(0) sector subunit b</fullName>
    </alternativeName>
    <alternativeName>
        <fullName evidence="13">ATPase subunit I</fullName>
    </alternativeName>
    <alternativeName>
        <fullName evidence="13">F-type ATPase subunit b</fullName>
        <shortName evidence="13">F-ATPase subunit b</shortName>
    </alternativeName>
</protein>
<evidence type="ECO:0000256" key="14">
    <source>
        <dbReference type="RuleBase" id="RU003848"/>
    </source>
</evidence>
<dbReference type="GO" id="GO:0005886">
    <property type="term" value="C:plasma membrane"/>
    <property type="evidence" value="ECO:0007669"/>
    <property type="project" value="UniProtKB-SubCell"/>
</dbReference>
<dbReference type="Pfam" id="PF00430">
    <property type="entry name" value="ATP-synt_B"/>
    <property type="match status" value="1"/>
</dbReference>
<evidence type="ECO:0000256" key="4">
    <source>
        <dbReference type="ARBA" id="ARBA00022692"/>
    </source>
</evidence>
<comment type="similarity">
    <text evidence="1 13 14">Belongs to the ATPase B chain family.</text>
</comment>
<evidence type="ECO:0000256" key="8">
    <source>
        <dbReference type="ARBA" id="ARBA00023136"/>
    </source>
</evidence>
<evidence type="ECO:0000256" key="5">
    <source>
        <dbReference type="ARBA" id="ARBA00022781"/>
    </source>
</evidence>
<evidence type="ECO:0000256" key="1">
    <source>
        <dbReference type="ARBA" id="ARBA00005513"/>
    </source>
</evidence>
<dbReference type="InterPro" id="IPR050059">
    <property type="entry name" value="ATP_synthase_B_chain"/>
</dbReference>
<proteinExistence type="inferred from homology"/>
<evidence type="ECO:0000256" key="2">
    <source>
        <dbReference type="ARBA" id="ARBA00022448"/>
    </source>
</evidence>
<dbReference type="OrthoDB" id="7391503at2"/>
<dbReference type="GO" id="GO:0045259">
    <property type="term" value="C:proton-transporting ATP synthase complex"/>
    <property type="evidence" value="ECO:0007669"/>
    <property type="project" value="UniProtKB-KW"/>
</dbReference>
<comment type="caution">
    <text evidence="16">The sequence shown here is derived from an EMBL/GenBank/DDBJ whole genome shotgun (WGS) entry which is preliminary data.</text>
</comment>
<keyword evidence="2 13" id="KW-0813">Transport</keyword>
<keyword evidence="8 13" id="KW-0472">Membrane</keyword>
<keyword evidence="17" id="KW-1185">Reference proteome</keyword>
<organism evidence="16 17">
    <name type="scientific">Glacieibacterium arshaanense</name>
    <dbReference type="NCBI Taxonomy" id="2511025"/>
    <lineage>
        <taxon>Bacteria</taxon>
        <taxon>Pseudomonadati</taxon>
        <taxon>Pseudomonadota</taxon>
        <taxon>Alphaproteobacteria</taxon>
        <taxon>Sphingomonadales</taxon>
        <taxon>Sphingosinicellaceae</taxon>
        <taxon>Glacieibacterium</taxon>
    </lineage>
</organism>
<evidence type="ECO:0000256" key="7">
    <source>
        <dbReference type="ARBA" id="ARBA00023065"/>
    </source>
</evidence>
<evidence type="ECO:0000256" key="15">
    <source>
        <dbReference type="SAM" id="Coils"/>
    </source>
</evidence>
<evidence type="ECO:0000256" key="6">
    <source>
        <dbReference type="ARBA" id="ARBA00022989"/>
    </source>
</evidence>
<comment type="function">
    <text evidence="10 13">F(1)F(0) ATP synthase produces ATP from ADP in the presence of a proton or sodium gradient. F-type ATPases consist of two structural domains, F(1) containing the extramembraneous catalytic core and F(0) containing the membrane proton channel, linked together by a central stalk and a peripheral stalk. During catalysis, ATP synthesis in the catalytic domain of F(1) is coupled via a rotary mechanism of the central stalk subunits to proton translocation.</text>
</comment>
<feature type="transmembrane region" description="Helical" evidence="13">
    <location>
        <begin position="48"/>
        <end position="64"/>
    </location>
</feature>
<dbReference type="EMBL" id="SIHO01000001">
    <property type="protein sequence ID" value="TFU06448.1"/>
    <property type="molecule type" value="Genomic_DNA"/>
</dbReference>
<dbReference type="GO" id="GO:0046933">
    <property type="term" value="F:proton-transporting ATP synthase activity, rotational mechanism"/>
    <property type="evidence" value="ECO:0007669"/>
    <property type="project" value="UniProtKB-UniRule"/>
</dbReference>
<evidence type="ECO:0000256" key="3">
    <source>
        <dbReference type="ARBA" id="ARBA00022547"/>
    </source>
</evidence>
<feature type="coiled-coil region" evidence="15">
    <location>
        <begin position="78"/>
        <end position="112"/>
    </location>
</feature>
<keyword evidence="4 13" id="KW-0812">Transmembrane</keyword>
<dbReference type="GO" id="GO:0012505">
    <property type="term" value="C:endomembrane system"/>
    <property type="evidence" value="ECO:0007669"/>
    <property type="project" value="UniProtKB-SubCell"/>
</dbReference>
<evidence type="ECO:0000256" key="11">
    <source>
        <dbReference type="ARBA" id="ARBA00025614"/>
    </source>
</evidence>
<keyword evidence="13" id="KW-1003">Cell membrane</keyword>
<sequence>MTEATATPTEALPVDGQPLAAQATEATTSATVHAEEAHEETWGLNAEGWVAVAFLIFVGLLLYLKVPKLLAGALDGQAARISNDLAEAKRLRTEAEALLADYKARAEQAGRDAESIVANAHAEAKNIIDDAAKQVEGVIARRTAMAETKIAAAERAAEADLRSRAVDLATQAARRLIAAESDAKSHAALTADAIADLARGLS</sequence>
<keyword evidence="6 13" id="KW-1133">Transmembrane helix</keyword>
<accession>A0A4Y9EU67</accession>
<keyword evidence="5 13" id="KW-0375">Hydrogen ion transport</keyword>
<dbReference type="AlphaFoldDB" id="A0A4Y9EU67"/>
<reference evidence="16 17" key="1">
    <citation type="submission" date="2019-02" db="EMBL/GenBank/DDBJ databases">
        <title>Polymorphobacter sp. isolated from the lake at the Tibet of China.</title>
        <authorList>
            <person name="Li A."/>
        </authorList>
    </citation>
    <scope>NUCLEOTIDE SEQUENCE [LARGE SCALE GENOMIC DNA]</scope>
    <source>
        <strain evidence="16 17">DJ1R-1</strain>
    </source>
</reference>
<comment type="subcellular location">
    <subcellularLocation>
        <location evidence="13">Cell membrane</location>
        <topology evidence="13">Single-pass membrane protein</topology>
    </subcellularLocation>
    <subcellularLocation>
        <location evidence="12">Endomembrane system</location>
        <topology evidence="12">Single-pass membrane protein</topology>
    </subcellularLocation>
</comment>